<dbReference type="PROSITE" id="PS50893">
    <property type="entry name" value="ABC_TRANSPORTER_2"/>
    <property type="match status" value="1"/>
</dbReference>
<sequence length="288" mass="30763">MNSRPDSAHITPISATGLHLSLGANMVLRGLDLAVPAGAVVALLGRNGAGKSTLIRCLVGLSVPDVGACNLAGCPSMVLSEAVRQGLGYVSQTPDLLDWLTGYEHLEQLGGLYAGWDNSHALCLAALLQLPLGVKAKNLSLGDQQKLSLVLALGHRPELLILDEPAASLDPIARRAFMNALFDDPAGAAPRTVLISSHLLADVERLASHLAFMRDGRIQLFGERDELSEHLRLLECAPAQVSAELSAQALHQRWTDGRLHLLLDGRVSAQAEQGRPLSLDELFLELNQ</sequence>
<keyword evidence="2" id="KW-0472">Membrane</keyword>
<evidence type="ECO:0000256" key="4">
    <source>
        <dbReference type="ARBA" id="ARBA00022840"/>
    </source>
</evidence>
<dbReference type="InterPro" id="IPR017871">
    <property type="entry name" value="ABC_transporter-like_CS"/>
</dbReference>
<comment type="caution">
    <text evidence="6">The sequence shown here is derived from an EMBL/GenBank/DDBJ whole genome shotgun (WGS) entry which is preliminary data.</text>
</comment>
<gene>
    <name evidence="6" type="ORF">PRZ03_14430</name>
</gene>
<keyword evidence="7" id="KW-1185">Reference proteome</keyword>
<keyword evidence="3" id="KW-0547">Nucleotide-binding</keyword>
<proteinExistence type="predicted"/>
<evidence type="ECO:0000256" key="2">
    <source>
        <dbReference type="ARBA" id="ARBA00022475"/>
    </source>
</evidence>
<dbReference type="PROSITE" id="PS00211">
    <property type="entry name" value="ABC_TRANSPORTER_1"/>
    <property type="match status" value="1"/>
</dbReference>
<feature type="domain" description="ABC transporter" evidence="5">
    <location>
        <begin position="13"/>
        <end position="240"/>
    </location>
</feature>
<dbReference type="CDD" id="cd03230">
    <property type="entry name" value="ABC_DR_subfamily_A"/>
    <property type="match status" value="1"/>
</dbReference>
<dbReference type="InterPro" id="IPR003593">
    <property type="entry name" value="AAA+_ATPase"/>
</dbReference>
<evidence type="ECO:0000256" key="3">
    <source>
        <dbReference type="ARBA" id="ARBA00022741"/>
    </source>
</evidence>
<dbReference type="Pfam" id="PF00005">
    <property type="entry name" value="ABC_tran"/>
    <property type="match status" value="1"/>
</dbReference>
<evidence type="ECO:0000256" key="1">
    <source>
        <dbReference type="ARBA" id="ARBA00022448"/>
    </source>
</evidence>
<accession>A0ABT5KFT2</accession>
<protein>
    <submittedName>
        <fullName evidence="6">ABC transporter ATP-binding protein</fullName>
    </submittedName>
</protein>
<name>A0ABT5KFT2_9BURK</name>
<dbReference type="Gene3D" id="3.40.50.300">
    <property type="entry name" value="P-loop containing nucleotide triphosphate hydrolases"/>
    <property type="match status" value="1"/>
</dbReference>
<keyword evidence="4 6" id="KW-0067">ATP-binding</keyword>
<reference evidence="6 7" key="1">
    <citation type="submission" date="2022-10" db="EMBL/GenBank/DDBJ databases">
        <title>Paucibacter sp. hw1 Genome sequencing.</title>
        <authorList>
            <person name="Park S."/>
        </authorList>
    </citation>
    <scope>NUCLEOTIDE SEQUENCE [LARGE SCALE GENOMIC DNA]</scope>
    <source>
        <strain evidence="7">hw1</strain>
    </source>
</reference>
<dbReference type="PANTHER" id="PTHR42939">
    <property type="entry name" value="ABC TRANSPORTER ATP-BINDING PROTEIN ALBC-RELATED"/>
    <property type="match status" value="1"/>
</dbReference>
<dbReference type="InterPro" id="IPR027417">
    <property type="entry name" value="P-loop_NTPase"/>
</dbReference>
<dbReference type="GO" id="GO:0005524">
    <property type="term" value="F:ATP binding"/>
    <property type="evidence" value="ECO:0007669"/>
    <property type="project" value="UniProtKB-KW"/>
</dbReference>
<dbReference type="InterPro" id="IPR051782">
    <property type="entry name" value="ABC_Transporter_VariousFunc"/>
</dbReference>
<organism evidence="6 7">
    <name type="scientific">Roseateles albus</name>
    <dbReference type="NCBI Taxonomy" id="2987525"/>
    <lineage>
        <taxon>Bacteria</taxon>
        <taxon>Pseudomonadati</taxon>
        <taxon>Pseudomonadota</taxon>
        <taxon>Betaproteobacteria</taxon>
        <taxon>Burkholderiales</taxon>
        <taxon>Sphaerotilaceae</taxon>
        <taxon>Roseateles</taxon>
    </lineage>
</organism>
<dbReference type="SUPFAM" id="SSF52540">
    <property type="entry name" value="P-loop containing nucleoside triphosphate hydrolases"/>
    <property type="match status" value="1"/>
</dbReference>
<evidence type="ECO:0000313" key="7">
    <source>
        <dbReference type="Proteomes" id="UP001221189"/>
    </source>
</evidence>
<keyword evidence="2" id="KW-1003">Cell membrane</keyword>
<dbReference type="Proteomes" id="UP001221189">
    <property type="component" value="Unassembled WGS sequence"/>
</dbReference>
<dbReference type="InterPro" id="IPR003439">
    <property type="entry name" value="ABC_transporter-like_ATP-bd"/>
</dbReference>
<dbReference type="EMBL" id="JAQQXT010000008">
    <property type="protein sequence ID" value="MDC8772777.1"/>
    <property type="molecule type" value="Genomic_DNA"/>
</dbReference>
<dbReference type="PANTHER" id="PTHR42939:SF1">
    <property type="entry name" value="ABC TRANSPORTER ATP-BINDING PROTEIN ALBC-RELATED"/>
    <property type="match status" value="1"/>
</dbReference>
<dbReference type="RefSeq" id="WP_273600944.1">
    <property type="nucleotide sequence ID" value="NZ_JAQQXT010000008.1"/>
</dbReference>
<dbReference type="SMART" id="SM00382">
    <property type="entry name" value="AAA"/>
    <property type="match status" value="1"/>
</dbReference>
<evidence type="ECO:0000259" key="5">
    <source>
        <dbReference type="PROSITE" id="PS50893"/>
    </source>
</evidence>
<keyword evidence="1" id="KW-0813">Transport</keyword>
<evidence type="ECO:0000313" key="6">
    <source>
        <dbReference type="EMBL" id="MDC8772777.1"/>
    </source>
</evidence>